<feature type="domain" description="Transglycosylase SLT" evidence="3">
    <location>
        <begin position="25"/>
        <end position="312"/>
    </location>
</feature>
<dbReference type="EMBL" id="CP026604">
    <property type="protein sequence ID" value="AWB68282.1"/>
    <property type="molecule type" value="Genomic_DNA"/>
</dbReference>
<reference evidence="4 5" key="1">
    <citation type="submission" date="2018-01" db="EMBL/GenBank/DDBJ databases">
        <title>Genome sequence of a Cantenovulum-like bacteria.</title>
        <authorList>
            <person name="Tan W.R."/>
            <person name="Lau N.-S."/>
            <person name="Go F."/>
            <person name="Amirul A.-A.A."/>
        </authorList>
    </citation>
    <scope>NUCLEOTIDE SEQUENCE [LARGE SCALE GENOMIC DNA]</scope>
    <source>
        <strain evidence="4 5">CCB-QB4</strain>
    </source>
</reference>
<dbReference type="KEGG" id="cate:C2869_18505"/>
<evidence type="ECO:0000256" key="1">
    <source>
        <dbReference type="PIRSR" id="PIRSR611757-1"/>
    </source>
</evidence>
<dbReference type="Proteomes" id="UP000244441">
    <property type="component" value="Chromosome"/>
</dbReference>
<name>A0A2S0VVT1_9ALTE</name>
<dbReference type="FunFam" id="1.10.8.350:FF:000001">
    <property type="entry name" value="Lytic murein transglycosylase B"/>
    <property type="match status" value="1"/>
</dbReference>
<dbReference type="InterPro" id="IPR011757">
    <property type="entry name" value="Lytic_transglycosylase_MltB"/>
</dbReference>
<keyword evidence="2" id="KW-0732">Signal</keyword>
<dbReference type="GO" id="GO:0009253">
    <property type="term" value="P:peptidoglycan catabolic process"/>
    <property type="evidence" value="ECO:0007669"/>
    <property type="project" value="TreeGrafter"/>
</dbReference>
<protein>
    <submittedName>
        <fullName evidence="4">Lytic murein transglycosylase B</fullName>
    </submittedName>
</protein>
<dbReference type="OrthoDB" id="9772911at2"/>
<evidence type="ECO:0000313" key="4">
    <source>
        <dbReference type="EMBL" id="AWB68282.1"/>
    </source>
</evidence>
<dbReference type="PANTHER" id="PTHR30163:SF9">
    <property type="entry name" value="MEMBRANE-BOUND LYTIC MUREIN TRANSGLYCOSYLASE B"/>
    <property type="match status" value="1"/>
</dbReference>
<dbReference type="Gene3D" id="1.10.8.350">
    <property type="entry name" value="Bacterial muramidase"/>
    <property type="match status" value="1"/>
</dbReference>
<dbReference type="AlphaFoldDB" id="A0A2S0VVT1"/>
<dbReference type="InterPro" id="IPR043426">
    <property type="entry name" value="MltB-like"/>
</dbReference>
<dbReference type="PANTHER" id="PTHR30163">
    <property type="entry name" value="MEMBRANE-BOUND LYTIC MUREIN TRANSGLYCOSYLASE B"/>
    <property type="match status" value="1"/>
</dbReference>
<dbReference type="InterPro" id="IPR031304">
    <property type="entry name" value="SLT_2"/>
</dbReference>
<dbReference type="RefSeq" id="WP_108604346.1">
    <property type="nucleotide sequence ID" value="NZ_CP026604.1"/>
</dbReference>
<dbReference type="InterPro" id="IPR023346">
    <property type="entry name" value="Lysozyme-like_dom_sf"/>
</dbReference>
<evidence type="ECO:0000313" key="5">
    <source>
        <dbReference type="Proteomes" id="UP000244441"/>
    </source>
</evidence>
<dbReference type="SUPFAM" id="SSF53955">
    <property type="entry name" value="Lysozyme-like"/>
    <property type="match status" value="1"/>
</dbReference>
<evidence type="ECO:0000259" key="3">
    <source>
        <dbReference type="Pfam" id="PF13406"/>
    </source>
</evidence>
<feature type="chain" id="PRO_5015558620" evidence="2">
    <location>
        <begin position="20"/>
        <end position="329"/>
    </location>
</feature>
<dbReference type="Pfam" id="PF13406">
    <property type="entry name" value="SLT_2"/>
    <property type="match status" value="1"/>
</dbReference>
<proteinExistence type="predicted"/>
<evidence type="ECO:0000256" key="2">
    <source>
        <dbReference type="SAM" id="SignalP"/>
    </source>
</evidence>
<organism evidence="4 5">
    <name type="scientific">Saccharobesus litoralis</name>
    <dbReference type="NCBI Taxonomy" id="2172099"/>
    <lineage>
        <taxon>Bacteria</taxon>
        <taxon>Pseudomonadati</taxon>
        <taxon>Pseudomonadota</taxon>
        <taxon>Gammaproteobacteria</taxon>
        <taxon>Alteromonadales</taxon>
        <taxon>Alteromonadaceae</taxon>
        <taxon>Saccharobesus</taxon>
    </lineage>
</organism>
<dbReference type="Gene3D" id="1.10.530.10">
    <property type="match status" value="1"/>
</dbReference>
<dbReference type="PROSITE" id="PS51257">
    <property type="entry name" value="PROKAR_LIPOPROTEIN"/>
    <property type="match status" value="1"/>
</dbReference>
<sequence length="329" mass="37712">MIKRIIFSSCLLFSCCALAQFPSQQEFAAQTAKKYPISEDHVSSLLQQANKNQKVLDAISRPWEAKPWYKYWPIFLTEKRIKAGVKFWLKHQTTLERVEKELGVDAAIVVAIIGVETFYGTYKGKYKALDSLYTLGFHHQGRGKFFRKQLAELMVLSNEEQLDIHQLYGSYAGAMGWGQFIPSSYRHYAIDFDGDNKRDLFNNEVDAIGSVGNYFKQHKWQFGEPVAFPAKVKGNTYQTLLRKKLKPVDKVAAILDKQVYIEADVNTQAKGQLLELETETGVEHWLTLNNFYVISRYNHSPLYSMAVYQLSEKIKAAKQQVNMTVAVQP</sequence>
<accession>A0A2S0VVT1</accession>
<gene>
    <name evidence="4" type="primary">mltB</name>
    <name evidence="4" type="ORF">C2869_18505</name>
</gene>
<feature type="active site" evidence="1">
    <location>
        <position position="116"/>
    </location>
</feature>
<keyword evidence="5" id="KW-1185">Reference proteome</keyword>
<dbReference type="GO" id="GO:0008933">
    <property type="term" value="F:peptidoglycan lytic transglycosylase activity"/>
    <property type="evidence" value="ECO:0007669"/>
    <property type="project" value="TreeGrafter"/>
</dbReference>
<feature type="signal peptide" evidence="2">
    <location>
        <begin position="1"/>
        <end position="19"/>
    </location>
</feature>
<dbReference type="CDD" id="cd13399">
    <property type="entry name" value="Slt35-like"/>
    <property type="match status" value="1"/>
</dbReference>
<dbReference type="NCBIfam" id="TIGR02282">
    <property type="entry name" value="MltB"/>
    <property type="match status" value="1"/>
</dbReference>